<proteinExistence type="predicted"/>
<dbReference type="GO" id="GO:0003824">
    <property type="term" value="F:catalytic activity"/>
    <property type="evidence" value="ECO:0007669"/>
    <property type="project" value="InterPro"/>
</dbReference>
<evidence type="ECO:0000256" key="1">
    <source>
        <dbReference type="SAM" id="Coils"/>
    </source>
</evidence>
<dbReference type="Pfam" id="PF14529">
    <property type="entry name" value="Exo_endo_phos_2"/>
    <property type="match status" value="1"/>
</dbReference>
<feature type="domain" description="Endonuclease/exonuclease/phosphatase" evidence="2">
    <location>
        <begin position="2"/>
        <end position="121"/>
    </location>
</feature>
<dbReference type="SUPFAM" id="SSF56219">
    <property type="entry name" value="DNase I-like"/>
    <property type="match status" value="1"/>
</dbReference>
<sequence length="203" mass="23816">MRNTKQEIQEKIEESEEEFLLLGGDFNARIVNKSREEDGENTRKSKEKVENKDGKLLWELIEERGWEVLNGVKERDEEGEFTWIGKRGESVIDYGIVNGLPEEEVETFKIGERVDSDHMPLEVKLRDTSRTSGCLSNEVGKEKKIWEWNETGIGHYKKKMLEVEFKEKGTEKKMEELKRETETAAIKKRNCNEKFRKEKQMVG</sequence>
<keyword evidence="1" id="KW-0175">Coiled coil</keyword>
<dbReference type="AlphaFoldDB" id="A0AA38MTP3"/>
<dbReference type="InterPro" id="IPR005135">
    <property type="entry name" value="Endo/exonuclease/phosphatase"/>
</dbReference>
<dbReference type="EMBL" id="JALNTZ010000001">
    <property type="protein sequence ID" value="KAJ3666861.1"/>
    <property type="molecule type" value="Genomic_DNA"/>
</dbReference>
<dbReference type="Gene3D" id="3.60.10.10">
    <property type="entry name" value="Endonuclease/exonuclease/phosphatase"/>
    <property type="match status" value="1"/>
</dbReference>
<dbReference type="Proteomes" id="UP001168821">
    <property type="component" value="Unassembled WGS sequence"/>
</dbReference>
<comment type="caution">
    <text evidence="3">The sequence shown here is derived from an EMBL/GenBank/DDBJ whole genome shotgun (WGS) entry which is preliminary data.</text>
</comment>
<reference evidence="3" key="1">
    <citation type="journal article" date="2023" name="G3 (Bethesda)">
        <title>Whole genome assemblies of Zophobas morio and Tenebrio molitor.</title>
        <authorList>
            <person name="Kaur S."/>
            <person name="Stinson S.A."/>
            <person name="diCenzo G.C."/>
        </authorList>
    </citation>
    <scope>NUCLEOTIDE SEQUENCE</scope>
    <source>
        <strain evidence="3">QUZm001</strain>
    </source>
</reference>
<evidence type="ECO:0000313" key="3">
    <source>
        <dbReference type="EMBL" id="KAJ3666861.1"/>
    </source>
</evidence>
<keyword evidence="4" id="KW-1185">Reference proteome</keyword>
<accession>A0AA38MTP3</accession>
<dbReference type="InterPro" id="IPR036691">
    <property type="entry name" value="Endo/exonu/phosph_ase_sf"/>
</dbReference>
<feature type="coiled-coil region" evidence="1">
    <location>
        <begin position="160"/>
        <end position="194"/>
    </location>
</feature>
<gene>
    <name evidence="3" type="ORF">Zmor_002289</name>
</gene>
<protein>
    <recommendedName>
        <fullName evidence="2">Endonuclease/exonuclease/phosphatase domain-containing protein</fullName>
    </recommendedName>
</protein>
<name>A0AA38MTP3_9CUCU</name>
<evidence type="ECO:0000259" key="2">
    <source>
        <dbReference type="Pfam" id="PF14529"/>
    </source>
</evidence>
<evidence type="ECO:0000313" key="4">
    <source>
        <dbReference type="Proteomes" id="UP001168821"/>
    </source>
</evidence>
<organism evidence="3 4">
    <name type="scientific">Zophobas morio</name>
    <dbReference type="NCBI Taxonomy" id="2755281"/>
    <lineage>
        <taxon>Eukaryota</taxon>
        <taxon>Metazoa</taxon>
        <taxon>Ecdysozoa</taxon>
        <taxon>Arthropoda</taxon>
        <taxon>Hexapoda</taxon>
        <taxon>Insecta</taxon>
        <taxon>Pterygota</taxon>
        <taxon>Neoptera</taxon>
        <taxon>Endopterygota</taxon>
        <taxon>Coleoptera</taxon>
        <taxon>Polyphaga</taxon>
        <taxon>Cucujiformia</taxon>
        <taxon>Tenebrionidae</taxon>
        <taxon>Zophobas</taxon>
    </lineage>
</organism>